<reference evidence="2 3" key="1">
    <citation type="journal article" date="2014" name="Genome Announc.">
        <title>Complete Genome Sequence of Hyphomicrobium nitrativorans Strain NL23, a Denitrifying Bacterium Isolated from Biofilm of a Methanol-Fed Denitrification System Treating Seawater at the Montreal Biodome.</title>
        <authorList>
            <person name="Martineau C."/>
            <person name="Villeneuve C."/>
            <person name="Mauffrey F."/>
            <person name="Villemur R."/>
        </authorList>
    </citation>
    <scope>NUCLEOTIDE SEQUENCE [LARGE SCALE GENOMIC DNA]</scope>
    <source>
        <strain evidence="2">NL23</strain>
    </source>
</reference>
<keyword evidence="3" id="KW-1185">Reference proteome</keyword>
<dbReference type="Proteomes" id="UP000018542">
    <property type="component" value="Chromosome"/>
</dbReference>
<dbReference type="GO" id="GO:0019867">
    <property type="term" value="C:outer membrane"/>
    <property type="evidence" value="ECO:0007669"/>
    <property type="project" value="InterPro"/>
</dbReference>
<dbReference type="Pfam" id="PF03797">
    <property type="entry name" value="Autotransporter"/>
    <property type="match status" value="1"/>
</dbReference>
<gene>
    <name evidence="2" type="ORF">W911_07105</name>
</gene>
<dbReference type="CDD" id="cd01344">
    <property type="entry name" value="PL2_Passenger_AT"/>
    <property type="match status" value="1"/>
</dbReference>
<dbReference type="InterPro" id="IPR043990">
    <property type="entry name" value="AC_1"/>
</dbReference>
<dbReference type="SMART" id="SM00869">
    <property type="entry name" value="Autotransporter"/>
    <property type="match status" value="1"/>
</dbReference>
<dbReference type="Pfam" id="PF18883">
    <property type="entry name" value="AC_1"/>
    <property type="match status" value="1"/>
</dbReference>
<dbReference type="InterPro" id="IPR036709">
    <property type="entry name" value="Autotransporte_beta_dom_sf"/>
</dbReference>
<dbReference type="HOGENOM" id="CLU_002551_1_2_5"/>
<proteinExistence type="predicted"/>
<organism evidence="2 3">
    <name type="scientific">Hyphomicrobium nitrativorans NL23</name>
    <dbReference type="NCBI Taxonomy" id="1029756"/>
    <lineage>
        <taxon>Bacteria</taxon>
        <taxon>Pseudomonadati</taxon>
        <taxon>Pseudomonadota</taxon>
        <taxon>Alphaproteobacteria</taxon>
        <taxon>Hyphomicrobiales</taxon>
        <taxon>Hyphomicrobiaceae</taxon>
        <taxon>Hyphomicrobium</taxon>
    </lineage>
</organism>
<dbReference type="OrthoDB" id="6053567at2"/>
<dbReference type="Gene3D" id="2.40.128.130">
    <property type="entry name" value="Autotransporter beta-domain"/>
    <property type="match status" value="1"/>
</dbReference>
<dbReference type="PROSITE" id="PS51208">
    <property type="entry name" value="AUTOTRANSPORTER"/>
    <property type="match status" value="1"/>
</dbReference>
<dbReference type="KEGG" id="hni:W911_07105"/>
<dbReference type="SUPFAM" id="SSF51126">
    <property type="entry name" value="Pectin lyase-like"/>
    <property type="match status" value="1"/>
</dbReference>
<dbReference type="Gene3D" id="2.160.20.20">
    <property type="match status" value="1"/>
</dbReference>
<dbReference type="PATRIC" id="fig|1029756.8.peg.1489"/>
<feature type="domain" description="Autotransporter" evidence="1">
    <location>
        <begin position="530"/>
        <end position="815"/>
    </location>
</feature>
<evidence type="ECO:0000313" key="2">
    <source>
        <dbReference type="EMBL" id="AHB50082.1"/>
    </source>
</evidence>
<dbReference type="SUPFAM" id="SSF103515">
    <property type="entry name" value="Autotransporter"/>
    <property type="match status" value="1"/>
</dbReference>
<name>V5SHV7_9HYPH</name>
<dbReference type="InterPro" id="IPR005546">
    <property type="entry name" value="Autotransporte_beta"/>
</dbReference>
<dbReference type="RefSeq" id="WP_023786809.1">
    <property type="nucleotide sequence ID" value="NC_022997.1"/>
</dbReference>
<dbReference type="STRING" id="1029756.W911_07105"/>
<evidence type="ECO:0000259" key="1">
    <source>
        <dbReference type="PROSITE" id="PS51208"/>
    </source>
</evidence>
<evidence type="ECO:0000313" key="3">
    <source>
        <dbReference type="Proteomes" id="UP000018542"/>
    </source>
</evidence>
<dbReference type="InterPro" id="IPR006315">
    <property type="entry name" value="OM_autotransptr_brl_dom"/>
</dbReference>
<protein>
    <recommendedName>
        <fullName evidence="1">Autotransporter domain-containing protein</fullName>
    </recommendedName>
</protein>
<dbReference type="EMBL" id="CP006912">
    <property type="protein sequence ID" value="AHB50082.1"/>
    <property type="molecule type" value="Genomic_DNA"/>
</dbReference>
<accession>V5SHV7</accession>
<dbReference type="InterPro" id="IPR012332">
    <property type="entry name" value="Autotransporter_pectin_lyase_C"/>
</dbReference>
<sequence>MLSRNQERRHAQFSYRSEPLAAFAFLSAALGVPLVCPSSAQAQEVLANGTAQTAAGTYTLNLNSTPVFYALNNGQITTTSPVFITSQGSLSTAVQSIIGSHIFIQAGSTITTTGANSVAIAAQSNATIDIVGTVITTTTGPFSRGILSLGGSTVTLTDSSVNVGESYGMEIGSASVVFDNTTLQAFGFGADLNGNANLTLRNGSSITTNEAGSHGVDMSGVGNVVNIANSAITVSGAGTSVFYQEGNSTFTISDGTISSGDGAVFDVAIGSANATVTNSTLTGGSALLRVVSGTLDLDATGSTLTGAAITAFGSISNVNLQSTDWTITASSNVTTLTNGAGSLVHFTPPVSSAGPFKTLTTVDYIGQGGTFNVNTHLGGDGSPSDRLIIDGGAAVGTSLLSVTNAGGLGALTQVNGILVVDAINGGTTVPGGFTLAGPVIAGPYEYSLHRGSVDASNPDAWFLRSVVNCALDPSAPICAPETPSTPGAPGFRPDYRAETSLYAAVPAMALLYGRLMLDTLHERRGDEVGSGAVANAAWARVIGQRGDRDGGTVGIYGSGPKYDYDFWAFQGGMDLYRDGDIGSSRNHAGTFFAIGHGSGDVQHIGVGKAGDNSFMAYSWGAYWKHHTPNNAYVDALLLGSWYDIDAQSKRIAKMKTDGVAFGASIEGGYPVYTGPGGFSIEPQAQIAYQTIDLDDGSDVGAEVHYDNVNSLVGRLGVRFAQNFGLPGTPSTFTAWVRPNLWYEFLGDPKTQFSPANGFIPFSADLGGTTFEINTGFTADIGGGTAVYANASYLVGLGEHAHGSAYDGKIGIQVSW</sequence>
<dbReference type="NCBIfam" id="TIGR01414">
    <property type="entry name" value="autotrans_barl"/>
    <property type="match status" value="1"/>
</dbReference>
<dbReference type="InterPro" id="IPR011050">
    <property type="entry name" value="Pectin_lyase_fold/virulence"/>
</dbReference>
<dbReference type="AlphaFoldDB" id="V5SHV7"/>